<dbReference type="GO" id="GO:0022857">
    <property type="term" value="F:transmembrane transporter activity"/>
    <property type="evidence" value="ECO:0000318"/>
    <property type="project" value="GO_Central"/>
</dbReference>
<sequence length="341" mass="38121">MALLEVKNLKKYFPIIKRGFRRKVVGYLKAVDGISFHIEEGETLGLVGESGCGKTTTAKLIMRGIEPTEGEIVLNMDGEKVDITKLSEKELREKGVRRFLQMIFQDPYSSLNPRMTVRDIIAEPLVVNGVIKGKEEIDAIVSDLLRAVGLRPEYMQRYPHAFSGGQRQRIAIARAIALKPKLVLCDEPTSALDVSVQAQIINLLKDLQKEYNLTYLFISHDLGVVEHITNRVAVMYVGRIVELAETEELFSSPKHPYTEALLSAVPKPDPKRKRKKAQLTGEVPDPSNPPSGCYFHPRCPYAKAICKEVYPDLRNVGTDQNPHLVACHFADSLKLEGVGTM</sequence>
<dbReference type="SUPFAM" id="SSF52540">
    <property type="entry name" value="P-loop containing nucleoside triphosphate hydrolases"/>
    <property type="match status" value="1"/>
</dbReference>
<dbReference type="InterPro" id="IPR003439">
    <property type="entry name" value="ABC_transporter-like_ATP-bd"/>
</dbReference>
<dbReference type="KEGG" id="tmw:THMA_1085"/>
<comment type="similarity">
    <text evidence="1">Belongs to the ABC transporter superfamily.</text>
</comment>
<dbReference type="PIR" id="B72300">
    <property type="entry name" value="B72300"/>
</dbReference>
<dbReference type="KEGG" id="tma:TM1063"/>
<dbReference type="EMBL" id="AE000512">
    <property type="protein sequence ID" value="AAD36138.1"/>
    <property type="molecule type" value="Genomic_DNA"/>
</dbReference>
<dbReference type="AlphaFoldDB" id="Q9X0F3"/>
<protein>
    <submittedName>
        <fullName evidence="6">Oligopeptide ABC transporter, ATP-binding protein</fullName>
    </submittedName>
</protein>
<evidence type="ECO:0000256" key="1">
    <source>
        <dbReference type="ARBA" id="ARBA00005417"/>
    </source>
</evidence>
<dbReference type="FunFam" id="3.40.50.300:FF:000016">
    <property type="entry name" value="Oligopeptide ABC transporter ATP-binding component"/>
    <property type="match status" value="1"/>
</dbReference>
<dbReference type="KEGG" id="tmi:THEMA_09045"/>
<dbReference type="PROSITE" id="PS00211">
    <property type="entry name" value="ABC_TRANSPORTER_1"/>
    <property type="match status" value="1"/>
</dbReference>
<keyword evidence="7" id="KW-1185">Reference proteome</keyword>
<reference evidence="6 7" key="1">
    <citation type="journal article" date="1999" name="Nature">
        <title>Evidence for lateral gene transfer between Archaea and Bacteria from genome sequence of Thermotoga maritima.</title>
        <authorList>
            <person name="Nelson K.E."/>
            <person name="Clayton R.A."/>
            <person name="Gill S.R."/>
            <person name="Gwinn M.L."/>
            <person name="Dodson R.J."/>
            <person name="Haft D.H."/>
            <person name="Hickey E.K."/>
            <person name="Peterson J.D."/>
            <person name="Nelson W.C."/>
            <person name="Ketchum K.A."/>
            <person name="McDonald L."/>
            <person name="Utterback T.R."/>
            <person name="Malek J.A."/>
            <person name="Linher K.D."/>
            <person name="Garrett M.M."/>
            <person name="Stewart A.M."/>
            <person name="Cotton M.D."/>
            <person name="Pratt M.S."/>
            <person name="Phillips C.A."/>
            <person name="Richardson D."/>
            <person name="Heidelberg J."/>
            <person name="Sutton G.G."/>
            <person name="Fleischmann R.D."/>
            <person name="White O."/>
            <person name="Salzberg S.L."/>
            <person name="Smith H.O."/>
            <person name="Venter J.C."/>
            <person name="Fraser C.M."/>
        </authorList>
    </citation>
    <scope>NUCLEOTIDE SEQUENCE [LARGE SCALE GENOMIC DNA]</scope>
    <source>
        <strain evidence="7">ATCC 43589 / DSM 3109 / JCM 10099 / NBRC 100826 / MSB8</strain>
    </source>
</reference>
<feature type="domain" description="ABC transporter" evidence="5">
    <location>
        <begin position="4"/>
        <end position="262"/>
    </location>
</feature>
<proteinExistence type="inferred from homology"/>
<dbReference type="InterPro" id="IPR017871">
    <property type="entry name" value="ABC_transporter-like_CS"/>
</dbReference>
<dbReference type="OrthoDB" id="9806285at2"/>
<dbReference type="InterPro" id="IPR027417">
    <property type="entry name" value="P-loop_NTPase"/>
</dbReference>
<dbReference type="PATRIC" id="fig|243274.17.peg.1065"/>
<keyword evidence="3" id="KW-0547">Nucleotide-binding</keyword>
<dbReference type="DNASU" id="897776"/>
<dbReference type="EnsemblBacteria" id="AAD36138">
    <property type="protein sequence ID" value="AAD36138"/>
    <property type="gene ID" value="TM_1063"/>
</dbReference>
<dbReference type="InterPro" id="IPR050319">
    <property type="entry name" value="ABC_transp_ATP-bind"/>
</dbReference>
<accession>G4FET5</accession>
<dbReference type="RefSeq" id="WP_004080424.1">
    <property type="nucleotide sequence ID" value="NC_000853.1"/>
</dbReference>
<dbReference type="GO" id="GO:0005886">
    <property type="term" value="C:plasma membrane"/>
    <property type="evidence" value="ECO:0000318"/>
    <property type="project" value="GO_Central"/>
</dbReference>
<dbReference type="TCDB" id="3.A.1.5.12">
    <property type="family name" value="the atp-binding cassette (abc) superfamily"/>
</dbReference>
<accession>Q9X0F3</accession>
<dbReference type="PROSITE" id="PS50893">
    <property type="entry name" value="ABC_TRANSPORTER_2"/>
    <property type="match status" value="1"/>
</dbReference>
<evidence type="ECO:0000256" key="4">
    <source>
        <dbReference type="ARBA" id="ARBA00022840"/>
    </source>
</evidence>
<dbReference type="PaxDb" id="243274-THEMA_09045"/>
<dbReference type="InterPro" id="IPR003593">
    <property type="entry name" value="AAA+_ATPase"/>
</dbReference>
<dbReference type="InterPro" id="IPR013563">
    <property type="entry name" value="Oligopep_ABC_C"/>
</dbReference>
<dbReference type="NCBIfam" id="TIGR01727">
    <property type="entry name" value="oligo_HPY"/>
    <property type="match status" value="1"/>
</dbReference>
<dbReference type="KEGG" id="tmm:Tmari_1067"/>
<dbReference type="Gene3D" id="3.40.50.300">
    <property type="entry name" value="P-loop containing nucleotide triphosphate hydrolases"/>
    <property type="match status" value="1"/>
</dbReference>
<evidence type="ECO:0000313" key="6">
    <source>
        <dbReference type="EMBL" id="AAD36138.1"/>
    </source>
</evidence>
<dbReference type="PANTHER" id="PTHR43776">
    <property type="entry name" value="TRANSPORT ATP-BINDING PROTEIN"/>
    <property type="match status" value="1"/>
</dbReference>
<keyword evidence="4 6" id="KW-0067">ATP-binding</keyword>
<dbReference type="InParanoid" id="Q9X0F3"/>
<dbReference type="Pfam" id="PF00005">
    <property type="entry name" value="ABC_tran"/>
    <property type="match status" value="1"/>
</dbReference>
<dbReference type="GO" id="GO:0016887">
    <property type="term" value="F:ATP hydrolysis activity"/>
    <property type="evidence" value="ECO:0007669"/>
    <property type="project" value="InterPro"/>
</dbReference>
<gene>
    <name evidence="6" type="ordered locus">TM_1063</name>
</gene>
<evidence type="ECO:0000313" key="7">
    <source>
        <dbReference type="Proteomes" id="UP000008183"/>
    </source>
</evidence>
<dbReference type="GO" id="GO:0015833">
    <property type="term" value="P:peptide transport"/>
    <property type="evidence" value="ECO:0007669"/>
    <property type="project" value="InterPro"/>
</dbReference>
<dbReference type="Proteomes" id="UP000008183">
    <property type="component" value="Chromosome"/>
</dbReference>
<evidence type="ECO:0000256" key="2">
    <source>
        <dbReference type="ARBA" id="ARBA00022448"/>
    </source>
</evidence>
<organism evidence="6 7">
    <name type="scientific">Thermotoga maritima (strain ATCC 43589 / DSM 3109 / JCM 10099 / NBRC 100826 / MSB8)</name>
    <dbReference type="NCBI Taxonomy" id="243274"/>
    <lineage>
        <taxon>Bacteria</taxon>
        <taxon>Thermotogati</taxon>
        <taxon>Thermotogota</taxon>
        <taxon>Thermotogae</taxon>
        <taxon>Thermotogales</taxon>
        <taxon>Thermotogaceae</taxon>
        <taxon>Thermotoga</taxon>
    </lineage>
</organism>
<name>Q9X0F3_THEMA</name>
<keyword evidence="2" id="KW-0813">Transport</keyword>
<evidence type="ECO:0000259" key="5">
    <source>
        <dbReference type="PROSITE" id="PS50893"/>
    </source>
</evidence>
<dbReference type="SMART" id="SM00382">
    <property type="entry name" value="AAA"/>
    <property type="match status" value="1"/>
</dbReference>
<dbReference type="CDD" id="cd03257">
    <property type="entry name" value="ABC_NikE_OppD_transporters"/>
    <property type="match status" value="1"/>
</dbReference>
<evidence type="ECO:0000256" key="3">
    <source>
        <dbReference type="ARBA" id="ARBA00022741"/>
    </source>
</evidence>
<dbReference type="GO" id="GO:0005524">
    <property type="term" value="F:ATP binding"/>
    <property type="evidence" value="ECO:0007669"/>
    <property type="project" value="UniProtKB-KW"/>
</dbReference>
<dbReference type="PANTHER" id="PTHR43776:SF7">
    <property type="entry name" value="D,D-DIPEPTIDE TRANSPORT ATP-BINDING PROTEIN DDPF-RELATED"/>
    <property type="match status" value="1"/>
</dbReference>
<dbReference type="Pfam" id="PF08352">
    <property type="entry name" value="oligo_HPY"/>
    <property type="match status" value="1"/>
</dbReference>